<gene>
    <name evidence="2" type="ORF">N0V84_007631</name>
</gene>
<comment type="caution">
    <text evidence="2">The sequence shown here is derived from an EMBL/GenBank/DDBJ whole genome shotgun (WGS) entry which is preliminary data.</text>
</comment>
<feature type="signal peptide" evidence="1">
    <location>
        <begin position="1"/>
        <end position="26"/>
    </location>
</feature>
<evidence type="ECO:0000256" key="1">
    <source>
        <dbReference type="SAM" id="SignalP"/>
    </source>
</evidence>
<feature type="chain" id="PRO_5040844174" evidence="1">
    <location>
        <begin position="27"/>
        <end position="79"/>
    </location>
</feature>
<reference evidence="2" key="1">
    <citation type="submission" date="2022-10" db="EMBL/GenBank/DDBJ databases">
        <title>Tapping the CABI collections for fungal endophytes: first genome assemblies for Collariella, Neodidymelliopsis, Ascochyta clinopodiicola, Didymella pomorum, Didymosphaeria variabile, Neocosmospora piperis and Neocucurbitaria cava.</title>
        <authorList>
            <person name="Hill R."/>
        </authorList>
    </citation>
    <scope>NUCLEOTIDE SEQUENCE</scope>
    <source>
        <strain evidence="2">IMI 366586</strain>
    </source>
</reference>
<keyword evidence="1" id="KW-0732">Signal</keyword>
<organism evidence="2 3">
    <name type="scientific">Fusarium piperis</name>
    <dbReference type="NCBI Taxonomy" id="1435070"/>
    <lineage>
        <taxon>Eukaryota</taxon>
        <taxon>Fungi</taxon>
        <taxon>Dikarya</taxon>
        <taxon>Ascomycota</taxon>
        <taxon>Pezizomycotina</taxon>
        <taxon>Sordariomycetes</taxon>
        <taxon>Hypocreomycetidae</taxon>
        <taxon>Hypocreales</taxon>
        <taxon>Nectriaceae</taxon>
        <taxon>Fusarium</taxon>
        <taxon>Fusarium solani species complex</taxon>
    </lineage>
</organism>
<evidence type="ECO:0000313" key="2">
    <source>
        <dbReference type="EMBL" id="KAJ4316907.1"/>
    </source>
</evidence>
<dbReference type="OrthoDB" id="5106625at2759"/>
<dbReference type="EMBL" id="JAPEUR010000171">
    <property type="protein sequence ID" value="KAJ4316907.1"/>
    <property type="molecule type" value="Genomic_DNA"/>
</dbReference>
<dbReference type="Proteomes" id="UP001140502">
    <property type="component" value="Unassembled WGS sequence"/>
</dbReference>
<accession>A0A9W9BLB3</accession>
<sequence length="79" mass="8648">MRPPKIPLLGLLPIVLILICLSGGSAQLGRQQNPNVVRKDNFIEAREANYGDATGFGYGPPPPYYTKAPVTSIESEIHW</sequence>
<keyword evidence="3" id="KW-1185">Reference proteome</keyword>
<evidence type="ECO:0000313" key="3">
    <source>
        <dbReference type="Proteomes" id="UP001140502"/>
    </source>
</evidence>
<protein>
    <submittedName>
        <fullName evidence="2">Uncharacterized protein</fullName>
    </submittedName>
</protein>
<dbReference type="AlphaFoldDB" id="A0A9W9BLB3"/>
<proteinExistence type="predicted"/>
<name>A0A9W9BLB3_9HYPO</name>